<evidence type="ECO:0000259" key="1">
    <source>
        <dbReference type="Pfam" id="PF12705"/>
    </source>
</evidence>
<organism evidence="2">
    <name type="scientific">marine sediment metagenome</name>
    <dbReference type="NCBI Taxonomy" id="412755"/>
    <lineage>
        <taxon>unclassified sequences</taxon>
        <taxon>metagenomes</taxon>
        <taxon>ecological metagenomes</taxon>
    </lineage>
</organism>
<dbReference type="Pfam" id="PF12705">
    <property type="entry name" value="PDDEXK_1"/>
    <property type="match status" value="1"/>
</dbReference>
<protein>
    <recommendedName>
        <fullName evidence="1">PD-(D/E)XK endonuclease-like domain-containing protein</fullName>
    </recommendedName>
</protein>
<comment type="caution">
    <text evidence="2">The sequence shown here is derived from an EMBL/GenBank/DDBJ whole genome shotgun (WGS) entry which is preliminary data.</text>
</comment>
<proteinExistence type="predicted"/>
<dbReference type="EMBL" id="BARS01045352">
    <property type="protein sequence ID" value="GAG31725.1"/>
    <property type="molecule type" value="Genomic_DNA"/>
</dbReference>
<dbReference type="InterPro" id="IPR011604">
    <property type="entry name" value="PDDEXK-like_dom_sf"/>
</dbReference>
<dbReference type="AlphaFoldDB" id="X0WM48"/>
<evidence type="ECO:0000313" key="2">
    <source>
        <dbReference type="EMBL" id="GAG31725.1"/>
    </source>
</evidence>
<reference evidence="2" key="1">
    <citation type="journal article" date="2014" name="Front. Microbiol.">
        <title>High frequency of phylogenetically diverse reductive dehalogenase-homologous genes in deep subseafloor sedimentary metagenomes.</title>
        <authorList>
            <person name="Kawai M."/>
            <person name="Futagami T."/>
            <person name="Toyoda A."/>
            <person name="Takaki Y."/>
            <person name="Nishi S."/>
            <person name="Hori S."/>
            <person name="Arai W."/>
            <person name="Tsubouchi T."/>
            <person name="Morono Y."/>
            <person name="Uchiyama I."/>
            <person name="Ito T."/>
            <person name="Fujiyama A."/>
            <person name="Inagaki F."/>
            <person name="Takami H."/>
        </authorList>
    </citation>
    <scope>NUCLEOTIDE SEQUENCE</scope>
    <source>
        <strain evidence="2">Expedition CK06-06</strain>
    </source>
</reference>
<feature type="non-terminal residue" evidence="2">
    <location>
        <position position="1"/>
    </location>
</feature>
<sequence>TNSIITFFRSELGRLVLDTENTIFREWPFTFALPALFVAHDSSLDAQITSHQSPITDDEVVIIQGIIDILVRTPDGLLVIDFKTDRITAEEVSERAELYRRQLDLYSKAASAILKDKLLGKWLYFLRPACAIEI</sequence>
<dbReference type="InterPro" id="IPR038726">
    <property type="entry name" value="PDDEXK_AddAB-type"/>
</dbReference>
<dbReference type="SUPFAM" id="SSF52980">
    <property type="entry name" value="Restriction endonuclease-like"/>
    <property type="match status" value="1"/>
</dbReference>
<accession>X0WM48</accession>
<gene>
    <name evidence="2" type="ORF">S01H1_68388</name>
</gene>
<feature type="domain" description="PD-(D/E)XK endonuclease-like" evidence="1">
    <location>
        <begin position="47"/>
        <end position="115"/>
    </location>
</feature>
<name>X0WM48_9ZZZZ</name>
<dbReference type="InterPro" id="IPR011335">
    <property type="entry name" value="Restrct_endonuc-II-like"/>
</dbReference>
<dbReference type="Gene3D" id="3.90.320.10">
    <property type="match status" value="1"/>
</dbReference>